<dbReference type="Proteomes" id="UP000250235">
    <property type="component" value="Unassembled WGS sequence"/>
</dbReference>
<dbReference type="SUPFAM" id="SSF53649">
    <property type="entry name" value="Alkaline phosphatase-like"/>
    <property type="match status" value="1"/>
</dbReference>
<dbReference type="Pfam" id="PF00884">
    <property type="entry name" value="Sulfatase"/>
    <property type="match status" value="1"/>
</dbReference>
<comment type="subcellular location">
    <subcellularLocation>
        <location evidence="1">Cell membrane</location>
        <topology evidence="1">Multi-pass membrane protein</topology>
    </subcellularLocation>
</comment>
<dbReference type="GO" id="GO:0005886">
    <property type="term" value="C:plasma membrane"/>
    <property type="evidence" value="ECO:0007669"/>
    <property type="project" value="UniProtKB-SubCell"/>
</dbReference>
<feature type="domain" description="Sulfatase N-terminal" evidence="8">
    <location>
        <begin position="270"/>
        <end position="512"/>
    </location>
</feature>
<evidence type="ECO:0000256" key="1">
    <source>
        <dbReference type="ARBA" id="ARBA00004651"/>
    </source>
</evidence>
<feature type="transmembrane region" description="Helical" evidence="7">
    <location>
        <begin position="174"/>
        <end position="197"/>
    </location>
</feature>
<reference evidence="9 10" key="1">
    <citation type="journal article" date="2015" name="Proc. Natl. Acad. Sci. U.S.A.">
        <title>The resurrection genome of Boea hygrometrica: A blueprint for survival of dehydration.</title>
        <authorList>
            <person name="Xiao L."/>
            <person name="Yang G."/>
            <person name="Zhang L."/>
            <person name="Yang X."/>
            <person name="Zhao S."/>
            <person name="Ji Z."/>
            <person name="Zhou Q."/>
            <person name="Hu M."/>
            <person name="Wang Y."/>
            <person name="Chen M."/>
            <person name="Xu Y."/>
            <person name="Jin H."/>
            <person name="Xiao X."/>
            <person name="Hu G."/>
            <person name="Bao F."/>
            <person name="Hu Y."/>
            <person name="Wan P."/>
            <person name="Li L."/>
            <person name="Deng X."/>
            <person name="Kuang T."/>
            <person name="Xiang C."/>
            <person name="Zhu J.K."/>
            <person name="Oliver M.J."/>
            <person name="He Y."/>
        </authorList>
    </citation>
    <scope>NUCLEOTIDE SEQUENCE [LARGE SCALE GENOMIC DNA]</scope>
    <source>
        <strain evidence="10">cv. XS01</strain>
    </source>
</reference>
<dbReference type="CDD" id="cd16015">
    <property type="entry name" value="LTA_synthase"/>
    <property type="match status" value="1"/>
</dbReference>
<proteinExistence type="predicted"/>
<dbReference type="Gene3D" id="3.40.720.10">
    <property type="entry name" value="Alkaline Phosphatase, subunit A"/>
    <property type="match status" value="1"/>
</dbReference>
<evidence type="ECO:0000256" key="7">
    <source>
        <dbReference type="SAM" id="Phobius"/>
    </source>
</evidence>
<keyword evidence="5 7" id="KW-0472">Membrane</keyword>
<dbReference type="InterPro" id="IPR017850">
    <property type="entry name" value="Alkaline_phosphatase_core_sf"/>
</dbReference>
<evidence type="ECO:0000256" key="6">
    <source>
        <dbReference type="SAM" id="MobiDB-lite"/>
    </source>
</evidence>
<evidence type="ECO:0000259" key="8">
    <source>
        <dbReference type="Pfam" id="PF00884"/>
    </source>
</evidence>
<evidence type="ECO:0000313" key="9">
    <source>
        <dbReference type="EMBL" id="KZV15290.1"/>
    </source>
</evidence>
<accession>A0A2Z7A8K5</accession>
<dbReference type="EMBL" id="KV020107">
    <property type="protein sequence ID" value="KZV15290.1"/>
    <property type="molecule type" value="Genomic_DNA"/>
</dbReference>
<dbReference type="InterPro" id="IPR000917">
    <property type="entry name" value="Sulfatase_N"/>
</dbReference>
<sequence>MDGVPQTLNHAAEGLGSAEAGGLPKVVLMIRSIVSCTTRLAAIVVLSCVVTILADPYIGFGSSFAAIAIDSVLPVLLALLLCAITGRAWVALLVEFLVLWVLRYADHAKMTYLASNLVYADLTVVGGFLKNPHLVVGFIHPTAAKIVGVSVVVVAFVALCIFARRRRLLRLPGLVDRCVRIACLGLAVAGMATVGVVRAPDIVESLGWEVFSQIHGAYAAGITGNLLLGGMTDKSVERRPDPAAVKAFWQEPAVRLARKGLEGAKSDLRPDIVIVQSESLFEPSQLCGFSDQPVLKHVAAQQPQGGSLHVPVFGGRTLQTEFEVQTGMPVDFYPGSMFAYYELVKYPFAALPQRLGKDGYRTLAIHPDNRGFWRRDAAMPDMGFDAFEDIGSFLYPRDYSDRGHVRDAALMRAVLAELDAASGPTYITAITMDNHFPYGAGAPSVDAGLGIPAVLTGDERRQMADYLVHAIDADDAYGFLLDALKRRGRPTLVLFYGDHMPPLGSIYQTLCFKDGKRPEEHFPPFRVWANFPLPSIPASTYSYLLPGWLMHAAGLPLKGTMLANALAGEVANNPATSDAVRQRVLSEYANVAAMNVDRSVPLSPGRGQVFVGREHALKLLMGLSSQGGKGSAGVSPEYDDLYFPQPGAGEIDFALDGGVSSMSLRPYLGAPEQRCMKADANHAQADFSVEADGRLLYRAAVSAQTVRLATLDLQGVKHLTLRTTGSGSATVCSQLYVRVARMRCYSAKCTGPGEPANAAPASRSRILTGDPQASDIAALDSIIPESVRLMGMEKSAPGLSWLMAREVGHQNGYSPIETEAGDRLFIPPADDRDAWIDFDAGRIGEVTFSPHIDPLSPECIAKNEPGKEGGLVGLTFLLDGKPAMPRFIVDRNYKGDVTVNTGGARTLRIAVDKGNQVSWCDWFSVGVEKIKPTDSANAPEDEPLPDVTASYRAIPPAADH</sequence>
<evidence type="ECO:0000256" key="2">
    <source>
        <dbReference type="ARBA" id="ARBA00022475"/>
    </source>
</evidence>
<name>A0A2Z7A8K5_9LAMI</name>
<dbReference type="PANTHER" id="PTHR47371">
    <property type="entry name" value="LIPOTEICHOIC ACID SYNTHASE"/>
    <property type="match status" value="1"/>
</dbReference>
<evidence type="ECO:0000256" key="3">
    <source>
        <dbReference type="ARBA" id="ARBA00022692"/>
    </source>
</evidence>
<protein>
    <submittedName>
        <fullName evidence="9">F-box only protein 6</fullName>
    </submittedName>
</protein>
<evidence type="ECO:0000313" key="10">
    <source>
        <dbReference type="Proteomes" id="UP000250235"/>
    </source>
</evidence>
<keyword evidence="3 7" id="KW-0812">Transmembrane</keyword>
<feature type="region of interest" description="Disordered" evidence="6">
    <location>
        <begin position="932"/>
        <end position="960"/>
    </location>
</feature>
<gene>
    <name evidence="9" type="ORF">F511_09378</name>
</gene>
<keyword evidence="4 7" id="KW-1133">Transmembrane helix</keyword>
<evidence type="ECO:0000256" key="4">
    <source>
        <dbReference type="ARBA" id="ARBA00022989"/>
    </source>
</evidence>
<feature type="transmembrane region" description="Helical" evidence="7">
    <location>
        <begin position="75"/>
        <end position="100"/>
    </location>
</feature>
<dbReference type="AlphaFoldDB" id="A0A2Z7A8K5"/>
<organism evidence="9 10">
    <name type="scientific">Dorcoceras hygrometricum</name>
    <dbReference type="NCBI Taxonomy" id="472368"/>
    <lineage>
        <taxon>Eukaryota</taxon>
        <taxon>Viridiplantae</taxon>
        <taxon>Streptophyta</taxon>
        <taxon>Embryophyta</taxon>
        <taxon>Tracheophyta</taxon>
        <taxon>Spermatophyta</taxon>
        <taxon>Magnoliopsida</taxon>
        <taxon>eudicotyledons</taxon>
        <taxon>Gunneridae</taxon>
        <taxon>Pentapetalae</taxon>
        <taxon>asterids</taxon>
        <taxon>lamiids</taxon>
        <taxon>Lamiales</taxon>
        <taxon>Gesneriaceae</taxon>
        <taxon>Didymocarpoideae</taxon>
        <taxon>Trichosporeae</taxon>
        <taxon>Loxocarpinae</taxon>
        <taxon>Dorcoceras</taxon>
    </lineage>
</organism>
<feature type="transmembrane region" description="Helical" evidence="7">
    <location>
        <begin position="142"/>
        <end position="162"/>
    </location>
</feature>
<evidence type="ECO:0000256" key="5">
    <source>
        <dbReference type="ARBA" id="ARBA00023136"/>
    </source>
</evidence>
<dbReference type="PANTHER" id="PTHR47371:SF3">
    <property type="entry name" value="PHOSPHOGLYCEROL TRANSFERASE I"/>
    <property type="match status" value="1"/>
</dbReference>
<feature type="transmembrane region" description="Helical" evidence="7">
    <location>
        <begin position="40"/>
        <end position="69"/>
    </location>
</feature>
<dbReference type="InterPro" id="IPR050448">
    <property type="entry name" value="OpgB/LTA_synthase_biosynth"/>
</dbReference>
<keyword evidence="2" id="KW-1003">Cell membrane</keyword>
<keyword evidence="10" id="KW-1185">Reference proteome</keyword>
<feature type="transmembrane region" description="Helical" evidence="7">
    <location>
        <begin position="112"/>
        <end position="130"/>
    </location>
</feature>